<dbReference type="EMBL" id="JAAMFM010000008">
    <property type="protein sequence ID" value="NVM94817.1"/>
    <property type="molecule type" value="Genomic_DNA"/>
</dbReference>
<reference evidence="2 3" key="1">
    <citation type="submission" date="2020-02" db="EMBL/GenBank/DDBJ databases">
        <title>Genome sequence of strain AETb3-4.</title>
        <authorList>
            <person name="Gao J."/>
            <person name="Zhang X."/>
        </authorList>
    </citation>
    <scope>NUCLEOTIDE SEQUENCE [LARGE SCALE GENOMIC DNA]</scope>
    <source>
        <strain evidence="2 3">AETb3-4</strain>
    </source>
</reference>
<evidence type="ECO:0000256" key="1">
    <source>
        <dbReference type="SAM" id="MobiDB-lite"/>
    </source>
</evidence>
<organism evidence="2 3">
    <name type="scientific">Arthrobacter wenxiniae</name>
    <dbReference type="NCBI Taxonomy" id="2713570"/>
    <lineage>
        <taxon>Bacteria</taxon>
        <taxon>Bacillati</taxon>
        <taxon>Actinomycetota</taxon>
        <taxon>Actinomycetes</taxon>
        <taxon>Micrococcales</taxon>
        <taxon>Micrococcaceae</taxon>
        <taxon>Arthrobacter</taxon>
    </lineage>
</organism>
<name>A0A7Y7IG44_9MICC</name>
<feature type="compositionally biased region" description="Basic and acidic residues" evidence="1">
    <location>
        <begin position="22"/>
        <end position="32"/>
    </location>
</feature>
<proteinExistence type="predicted"/>
<keyword evidence="3" id="KW-1185">Reference proteome</keyword>
<evidence type="ECO:0000313" key="2">
    <source>
        <dbReference type="EMBL" id="NVM94817.1"/>
    </source>
</evidence>
<feature type="region of interest" description="Disordered" evidence="1">
    <location>
        <begin position="1"/>
        <end position="32"/>
    </location>
</feature>
<feature type="region of interest" description="Disordered" evidence="1">
    <location>
        <begin position="426"/>
        <end position="458"/>
    </location>
</feature>
<accession>A0A7Y7IG44</accession>
<evidence type="ECO:0000313" key="3">
    <source>
        <dbReference type="Proteomes" id="UP000543556"/>
    </source>
</evidence>
<comment type="caution">
    <text evidence="2">The sequence shown here is derived from an EMBL/GenBank/DDBJ whole genome shotgun (WGS) entry which is preliminary data.</text>
</comment>
<dbReference type="RefSeq" id="WP_176634544.1">
    <property type="nucleotide sequence ID" value="NZ_JAAMFM010000008.1"/>
</dbReference>
<feature type="compositionally biased region" description="Low complexity" evidence="1">
    <location>
        <begin position="444"/>
        <end position="456"/>
    </location>
</feature>
<dbReference type="AlphaFoldDB" id="A0A7Y7IG44"/>
<dbReference type="Proteomes" id="UP000543556">
    <property type="component" value="Unassembled WGS sequence"/>
</dbReference>
<feature type="region of interest" description="Disordered" evidence="1">
    <location>
        <begin position="628"/>
        <end position="647"/>
    </location>
</feature>
<sequence length="647" mass="67132">MATAMGSDSSGGAGSSGPSAEDLLRRADAARRSKSPDADELYLAACRAASQSGQTGVLVSAALALVGHHRFGTPAGTLPALLHQAYSAAGPPERGRLAVALARLWVYAGEAARAAPFAAEALDTARASGDPDDVAAALEAGLLTHWGPDDFGARTPLCAELEELTAHTADVDLRLRALCWALTSALERLDGLALQRRLRDLELLARQSGAERALFYSQCRRAMAALLAGRTGEAEQLAAAAAASGARAGEADAYAVEHALGGEIARQLGHAPALLRAEAARYEDYATTEGVPSILAQAAILWLDAGEPGHASVLARRIMGDGFAGIPRDVDWLLTATQVAEVATRTGDRAAAALMAGVLEPYAGRGVVNAAAVSFHGVVDHYLAGAYALLGDGGRAEKHRAAAENAYAALGADWWAARLAAGAGDGTGDRGPAAGGRAGHRGAGSRPGPSGHPAGALPAELLFAPGTPGIWQIGRKGAAQAFPARVGFSYLRLLLRNPGKDIASVDLVSGFDRALRADQDTGGPVLDPRALAAYRRRLAELDEEIGEAEDWNDPDRAAAARSERQEFIHQLAAARGLLGRPRALGPASERARTSVRKAVAAALEGIAAAEPDVARLLRDGISTGRMCRYEPDPSRPVRWLTDPAPRE</sequence>
<protein>
    <submittedName>
        <fullName evidence="2">Uncharacterized protein</fullName>
    </submittedName>
</protein>
<gene>
    <name evidence="2" type="ORF">G6034_07830</name>
</gene>